<name>A0ABW4EMS5_9RHOB</name>
<dbReference type="Pfam" id="PF18348">
    <property type="entry name" value="SH3_16"/>
    <property type="match status" value="1"/>
</dbReference>
<dbReference type="InterPro" id="IPR038765">
    <property type="entry name" value="Papain-like_cys_pep_sf"/>
</dbReference>
<reference evidence="7" key="1">
    <citation type="journal article" date="2019" name="Int. J. Syst. Evol. Microbiol.">
        <title>The Global Catalogue of Microorganisms (GCM) 10K type strain sequencing project: providing services to taxonomists for standard genome sequencing and annotation.</title>
        <authorList>
            <consortium name="The Broad Institute Genomics Platform"/>
            <consortium name="The Broad Institute Genome Sequencing Center for Infectious Disease"/>
            <person name="Wu L."/>
            <person name="Ma J."/>
        </authorList>
    </citation>
    <scope>NUCLEOTIDE SEQUENCE [LARGE SCALE GENOMIC DNA]</scope>
    <source>
        <strain evidence="7">CGMCC 1.12477</strain>
    </source>
</reference>
<comment type="similarity">
    <text evidence="1">Belongs to the peptidase C40 family.</text>
</comment>
<comment type="caution">
    <text evidence="6">The sequence shown here is derived from an EMBL/GenBank/DDBJ whole genome shotgun (WGS) entry which is preliminary data.</text>
</comment>
<keyword evidence="2" id="KW-0645">Protease</keyword>
<dbReference type="PROSITE" id="PS51935">
    <property type="entry name" value="NLPC_P60"/>
    <property type="match status" value="1"/>
</dbReference>
<dbReference type="Gene3D" id="3.90.1720.10">
    <property type="entry name" value="endopeptidase domain like (from Nostoc punctiforme)"/>
    <property type="match status" value="1"/>
</dbReference>
<sequence>MTDRRSLASNGHVADAALRGRVQAERYADPVPHLVTAVVTDLLARPDGPRDRQLVLGEGFMALDTRDGAVFGMAARDGYVGWIVAGDLSAAPPRPPTHRITAARSYGKSTPGLKAMGDVTPLPMGTRLTVLDSAGGWAQVAPGLFVPEQHLSPIDTVEPDPVAVAERLIGTPYLWGGNASFGIDCSGLVQIACHACGLDCPGDSDQQQAALGQTLTPGTPPQRGDLMFWPGHVAWVSDAQTLIHANAHHMAVAYEPIETAIARISAAGDGPPTRHARLTG</sequence>
<protein>
    <submittedName>
        <fullName evidence="6">C40 family peptidase</fullName>
    </submittedName>
</protein>
<evidence type="ECO:0000259" key="5">
    <source>
        <dbReference type="PROSITE" id="PS51935"/>
    </source>
</evidence>
<dbReference type="PANTHER" id="PTHR47359">
    <property type="entry name" value="PEPTIDOGLYCAN DL-ENDOPEPTIDASE CWLO"/>
    <property type="match status" value="1"/>
</dbReference>
<dbReference type="Proteomes" id="UP001597186">
    <property type="component" value="Unassembled WGS sequence"/>
</dbReference>
<evidence type="ECO:0000313" key="6">
    <source>
        <dbReference type="EMBL" id="MFD1511374.1"/>
    </source>
</evidence>
<dbReference type="Pfam" id="PF00877">
    <property type="entry name" value="NLPC_P60"/>
    <property type="match status" value="1"/>
</dbReference>
<dbReference type="EMBL" id="JBHUDD010000157">
    <property type="protein sequence ID" value="MFD1511374.1"/>
    <property type="molecule type" value="Genomic_DNA"/>
</dbReference>
<organism evidence="6 7">
    <name type="scientific">Lacimonas salitolerans</name>
    <dbReference type="NCBI Taxonomy" id="1323750"/>
    <lineage>
        <taxon>Bacteria</taxon>
        <taxon>Pseudomonadati</taxon>
        <taxon>Pseudomonadota</taxon>
        <taxon>Alphaproteobacteria</taxon>
        <taxon>Rhodobacterales</taxon>
        <taxon>Paracoccaceae</taxon>
        <taxon>Lacimonas</taxon>
    </lineage>
</organism>
<dbReference type="InterPro" id="IPR041382">
    <property type="entry name" value="SH3_16"/>
</dbReference>
<evidence type="ECO:0000256" key="3">
    <source>
        <dbReference type="ARBA" id="ARBA00022801"/>
    </source>
</evidence>
<keyword evidence="7" id="KW-1185">Reference proteome</keyword>
<accession>A0ABW4EMS5</accession>
<gene>
    <name evidence="6" type="ORF">ACFTOW_18485</name>
</gene>
<proteinExistence type="inferred from homology"/>
<dbReference type="PANTHER" id="PTHR47359:SF3">
    <property type="entry name" value="NLP_P60 DOMAIN-CONTAINING PROTEIN-RELATED"/>
    <property type="match status" value="1"/>
</dbReference>
<evidence type="ECO:0000256" key="1">
    <source>
        <dbReference type="ARBA" id="ARBA00007074"/>
    </source>
</evidence>
<evidence type="ECO:0000313" key="7">
    <source>
        <dbReference type="Proteomes" id="UP001597186"/>
    </source>
</evidence>
<keyword evidence="3" id="KW-0378">Hydrolase</keyword>
<dbReference type="SUPFAM" id="SSF54001">
    <property type="entry name" value="Cysteine proteinases"/>
    <property type="match status" value="1"/>
</dbReference>
<evidence type="ECO:0000256" key="4">
    <source>
        <dbReference type="ARBA" id="ARBA00022807"/>
    </source>
</evidence>
<dbReference type="InterPro" id="IPR000064">
    <property type="entry name" value="NLP_P60_dom"/>
</dbReference>
<keyword evidence="4" id="KW-0788">Thiol protease</keyword>
<feature type="domain" description="NlpC/P60" evidence="5">
    <location>
        <begin position="155"/>
        <end position="280"/>
    </location>
</feature>
<evidence type="ECO:0000256" key="2">
    <source>
        <dbReference type="ARBA" id="ARBA00022670"/>
    </source>
</evidence>
<dbReference type="RefSeq" id="WP_379918502.1">
    <property type="nucleotide sequence ID" value="NZ_JBHUDD010000157.1"/>
</dbReference>
<dbReference type="InterPro" id="IPR051794">
    <property type="entry name" value="PG_Endopeptidase_C40"/>
</dbReference>